<gene>
    <name evidence="1" type="ORF">UFOVP1636_265</name>
</gene>
<evidence type="ECO:0000313" key="1">
    <source>
        <dbReference type="EMBL" id="CAB4221357.1"/>
    </source>
</evidence>
<protein>
    <submittedName>
        <fullName evidence="1">Uncharacterized protein</fullName>
    </submittedName>
</protein>
<accession>A0A6J5T467</accession>
<proteinExistence type="predicted"/>
<name>A0A6J5T467_9CAUD</name>
<sequence length="50" mass="5509">MKSTKVSSSGGIITYNYDKDGKYLGLIHTSKNGLYSGKLAVQESRNKKNK</sequence>
<organism evidence="1">
    <name type="scientific">uncultured Caudovirales phage</name>
    <dbReference type="NCBI Taxonomy" id="2100421"/>
    <lineage>
        <taxon>Viruses</taxon>
        <taxon>Duplodnaviria</taxon>
        <taxon>Heunggongvirae</taxon>
        <taxon>Uroviricota</taxon>
        <taxon>Caudoviricetes</taxon>
        <taxon>Peduoviridae</taxon>
        <taxon>Maltschvirus</taxon>
        <taxon>Maltschvirus maltsch</taxon>
    </lineage>
</organism>
<reference evidence="1" key="1">
    <citation type="submission" date="2020-05" db="EMBL/GenBank/DDBJ databases">
        <authorList>
            <person name="Chiriac C."/>
            <person name="Salcher M."/>
            <person name="Ghai R."/>
            <person name="Kavagutti S V."/>
        </authorList>
    </citation>
    <scope>NUCLEOTIDE SEQUENCE</scope>
</reference>
<dbReference type="EMBL" id="LR797503">
    <property type="protein sequence ID" value="CAB4221357.1"/>
    <property type="molecule type" value="Genomic_DNA"/>
</dbReference>